<feature type="compositionally biased region" description="Low complexity" evidence="1">
    <location>
        <begin position="97"/>
        <end position="110"/>
    </location>
</feature>
<keyword evidence="3" id="KW-1185">Reference proteome</keyword>
<feature type="region of interest" description="Disordered" evidence="1">
    <location>
        <begin position="90"/>
        <end position="133"/>
    </location>
</feature>
<protein>
    <submittedName>
        <fullName evidence="2">Uncharacterized protein</fullName>
    </submittedName>
</protein>
<dbReference type="OrthoDB" id="10465409at2759"/>
<sequence length="229" mass="25547">MARSTTRRARRRWQEAELQHLWPWMKEQEQQGTTWKVREQNWLKDIGTRRSGPAIQAQWHRHTRKRPLSGHAEDDGNVRVQKIPAEPLRAPSTQQEAAGPASPATSSSPPRSETVRPSSCTDPAPSGNDEIPPPIEERFWSLIQFVATVWEPKVRHRACAKSSAADGRCRDLPPPGCEGATERHAPGSRLAGMCQSRPRCELGLEEPIRTACSAVAAVQVLGMDEWMIG</sequence>
<reference evidence="2" key="1">
    <citation type="submission" date="2021-01" db="EMBL/GenBank/DDBJ databases">
        <authorList>
            <consortium name="Aspergillus luchuensis mut. kawachii IFO 4304 genome sequencing consortium"/>
            <person name="Kazuki M."/>
            <person name="Futagami T."/>
        </authorList>
    </citation>
    <scope>NUCLEOTIDE SEQUENCE</scope>
    <source>
        <strain evidence="2">IFO 4308</strain>
    </source>
</reference>
<reference evidence="2" key="2">
    <citation type="submission" date="2021-02" db="EMBL/GenBank/DDBJ databases">
        <title>Aspergillus luchuensis mut. kawachii IFO 4304 genome sequence.</title>
        <authorList>
            <person name="Mori K."/>
            <person name="Kadooka C."/>
            <person name="Goto M."/>
            <person name="Futagami T."/>
        </authorList>
    </citation>
    <scope>NUCLEOTIDE SEQUENCE</scope>
    <source>
        <strain evidence="2">IFO 4308</strain>
    </source>
</reference>
<gene>
    <name evidence="2" type="ORF">AKAW2_30027S</name>
</gene>
<dbReference type="KEGG" id="aluc:AKAW2_30027S"/>
<feature type="compositionally biased region" description="Basic residues" evidence="1">
    <location>
        <begin position="59"/>
        <end position="68"/>
    </location>
</feature>
<accession>A0A7R7ZVX8</accession>
<name>A0A7R7ZVX8_ASPKA</name>
<dbReference type="Proteomes" id="UP000661280">
    <property type="component" value="Chromosome 3"/>
</dbReference>
<evidence type="ECO:0000313" key="3">
    <source>
        <dbReference type="Proteomes" id="UP000661280"/>
    </source>
</evidence>
<organism evidence="2 3">
    <name type="scientific">Aspergillus kawachii</name>
    <name type="common">White koji mold</name>
    <name type="synonym">Aspergillus awamori var. kawachi</name>
    <dbReference type="NCBI Taxonomy" id="1069201"/>
    <lineage>
        <taxon>Eukaryota</taxon>
        <taxon>Fungi</taxon>
        <taxon>Dikarya</taxon>
        <taxon>Ascomycota</taxon>
        <taxon>Pezizomycotina</taxon>
        <taxon>Eurotiomycetes</taxon>
        <taxon>Eurotiomycetidae</taxon>
        <taxon>Eurotiales</taxon>
        <taxon>Aspergillaceae</taxon>
        <taxon>Aspergillus</taxon>
        <taxon>Aspergillus subgen. Circumdati</taxon>
    </lineage>
</organism>
<evidence type="ECO:0000313" key="2">
    <source>
        <dbReference type="EMBL" id="BCR96708.1"/>
    </source>
</evidence>
<dbReference type="AlphaFoldDB" id="A0A7R7ZVX8"/>
<dbReference type="RefSeq" id="XP_041540474.1">
    <property type="nucleotide sequence ID" value="XM_041686495.1"/>
</dbReference>
<dbReference type="EMBL" id="AP024427">
    <property type="protein sequence ID" value="BCR96708.1"/>
    <property type="molecule type" value="Genomic_DNA"/>
</dbReference>
<dbReference type="GeneID" id="64958033"/>
<feature type="region of interest" description="Disordered" evidence="1">
    <location>
        <begin position="44"/>
        <end position="77"/>
    </location>
</feature>
<evidence type="ECO:0000256" key="1">
    <source>
        <dbReference type="SAM" id="MobiDB-lite"/>
    </source>
</evidence>
<proteinExistence type="predicted"/>